<evidence type="ECO:0000313" key="1">
    <source>
        <dbReference type="EMBL" id="PWN65732.1"/>
    </source>
</evidence>
<proteinExistence type="predicted"/>
<dbReference type="RefSeq" id="WP_103231584.1">
    <property type="nucleotide sequence ID" value="NZ_PPEG02000001.1"/>
</dbReference>
<protein>
    <submittedName>
        <fullName evidence="1">Uncharacterized protein</fullName>
    </submittedName>
</protein>
<sequence length="362" mass="43244">MIELYSLISEKELLEIKNKNFKEFPSYFPLHFYIGKMPETSEEQLLFLVKFEINKKDISCFTTLNEGEIIAKGTEDLDNINSLIEDKIKITGIFGKNKELSQNIMRILENEKKFFEFRLKAYLDTNNREIIPYDYFEREIDSDDTISELTDEEQDASAKYYDEKRSKINTVEEAVGFLINEELSEDDINEIKNKSLASKFDSLGGLFGLGMYLRNVFIYPNKNENFIQYLKTYDPEYMVDRGEFGEGLIEDFLWRKLNDYLITEESKKKIAELRKEQYDEDSFWANYIKEQLLSYNLDEAIIKEYLDMEEKKDTSDEDFERYYFEQKRILTGISEQERSVYDQMKQDYFTIRNLIEKLKNKP</sequence>
<reference evidence="1 2" key="1">
    <citation type="submission" date="2018-04" db="EMBL/GenBank/DDBJ databases">
        <title>Chryseobacterium oncorhynchi 701B-08T from rainbow trout, and Chryseobacterium viscerum 687B-08T from diseased fish.</title>
        <authorList>
            <person name="Jeong J.-J."/>
            <person name="Lee Y.J."/>
            <person name="Pathiraja D."/>
            <person name="Park B."/>
            <person name="Choi I.-G."/>
            <person name="Kim K.D."/>
        </authorList>
    </citation>
    <scope>NUCLEOTIDE SEQUENCE [LARGE SCALE GENOMIC DNA]</scope>
    <source>
        <strain evidence="1 2">687B-08</strain>
    </source>
</reference>
<dbReference type="AlphaFoldDB" id="A0A316WW33"/>
<organism evidence="1 2">
    <name type="scientific">Chryseobacterium viscerum</name>
    <dbReference type="NCBI Taxonomy" id="1037377"/>
    <lineage>
        <taxon>Bacteria</taxon>
        <taxon>Pseudomonadati</taxon>
        <taxon>Bacteroidota</taxon>
        <taxon>Flavobacteriia</taxon>
        <taxon>Flavobacteriales</taxon>
        <taxon>Weeksellaceae</taxon>
        <taxon>Chryseobacterium group</taxon>
        <taxon>Chryseobacterium</taxon>
    </lineage>
</organism>
<gene>
    <name evidence="1" type="ORF">C1634_003055</name>
</gene>
<dbReference type="Proteomes" id="UP000236413">
    <property type="component" value="Unassembled WGS sequence"/>
</dbReference>
<comment type="caution">
    <text evidence="1">The sequence shown here is derived from an EMBL/GenBank/DDBJ whole genome shotgun (WGS) entry which is preliminary data.</text>
</comment>
<dbReference type="EMBL" id="PPEG02000001">
    <property type="protein sequence ID" value="PWN65732.1"/>
    <property type="molecule type" value="Genomic_DNA"/>
</dbReference>
<accession>A0A316WW33</accession>
<evidence type="ECO:0000313" key="2">
    <source>
        <dbReference type="Proteomes" id="UP000236413"/>
    </source>
</evidence>
<name>A0A316WW33_9FLAO</name>